<dbReference type="PANTHER" id="PTHR10044:SF139">
    <property type="entry name" value="DEATH-ASSOCIATED INHIBITOR OF APOPTOSIS 2"/>
    <property type="match status" value="1"/>
</dbReference>
<dbReference type="SUPFAM" id="SSF57924">
    <property type="entry name" value="Inhibitor of apoptosis (IAP) repeat"/>
    <property type="match status" value="2"/>
</dbReference>
<organism evidence="2 3">
    <name type="scientific">Pinctada imbricata</name>
    <name type="common">Atlantic pearl-oyster</name>
    <name type="synonym">Pinctada martensii</name>
    <dbReference type="NCBI Taxonomy" id="66713"/>
    <lineage>
        <taxon>Eukaryota</taxon>
        <taxon>Metazoa</taxon>
        <taxon>Spiralia</taxon>
        <taxon>Lophotrochozoa</taxon>
        <taxon>Mollusca</taxon>
        <taxon>Bivalvia</taxon>
        <taxon>Autobranchia</taxon>
        <taxon>Pteriomorphia</taxon>
        <taxon>Pterioida</taxon>
        <taxon>Pterioidea</taxon>
        <taxon>Pteriidae</taxon>
        <taxon>Pinctada</taxon>
    </lineage>
</organism>
<dbReference type="Pfam" id="PF00653">
    <property type="entry name" value="BIR"/>
    <property type="match status" value="2"/>
</dbReference>
<dbReference type="SMART" id="SM00238">
    <property type="entry name" value="BIR"/>
    <property type="match status" value="2"/>
</dbReference>
<dbReference type="AlphaFoldDB" id="A0AA88Y775"/>
<name>A0AA88Y775_PINIB</name>
<dbReference type="GO" id="GO:0005634">
    <property type="term" value="C:nucleus"/>
    <property type="evidence" value="ECO:0007669"/>
    <property type="project" value="TreeGrafter"/>
</dbReference>
<evidence type="ECO:0000259" key="1">
    <source>
        <dbReference type="PROSITE" id="PS50104"/>
    </source>
</evidence>
<dbReference type="Proteomes" id="UP001186944">
    <property type="component" value="Unassembled WGS sequence"/>
</dbReference>
<gene>
    <name evidence="2" type="ORF">FSP39_016639</name>
</gene>
<dbReference type="InterPro" id="IPR000157">
    <property type="entry name" value="TIR_dom"/>
</dbReference>
<dbReference type="InterPro" id="IPR050784">
    <property type="entry name" value="IAP"/>
</dbReference>
<dbReference type="SUPFAM" id="SSF52200">
    <property type="entry name" value="Toll/Interleukin receptor TIR domain"/>
    <property type="match status" value="1"/>
</dbReference>
<reference evidence="2" key="1">
    <citation type="submission" date="2019-08" db="EMBL/GenBank/DDBJ databases">
        <title>The improved chromosome-level genome for the pearl oyster Pinctada fucata martensii using PacBio sequencing and Hi-C.</title>
        <authorList>
            <person name="Zheng Z."/>
        </authorList>
    </citation>
    <scope>NUCLEOTIDE SEQUENCE</scope>
    <source>
        <strain evidence="2">ZZ-2019</strain>
        <tissue evidence="2">Adductor muscle</tissue>
    </source>
</reference>
<dbReference type="PROSITE" id="PS50104">
    <property type="entry name" value="TIR"/>
    <property type="match status" value="1"/>
</dbReference>
<comment type="caution">
    <text evidence="2">The sequence shown here is derived from an EMBL/GenBank/DDBJ whole genome shotgun (WGS) entry which is preliminary data.</text>
</comment>
<evidence type="ECO:0000313" key="2">
    <source>
        <dbReference type="EMBL" id="KAK3093513.1"/>
    </source>
</evidence>
<feature type="domain" description="TIR" evidence="1">
    <location>
        <begin position="24"/>
        <end position="148"/>
    </location>
</feature>
<dbReference type="InterPro" id="IPR001370">
    <property type="entry name" value="BIR_rpt"/>
</dbReference>
<dbReference type="EMBL" id="VSWD01000009">
    <property type="protein sequence ID" value="KAK3093513.1"/>
    <property type="molecule type" value="Genomic_DNA"/>
</dbReference>
<dbReference type="PROSITE" id="PS50143">
    <property type="entry name" value="BIR_REPEAT_2"/>
    <property type="match status" value="2"/>
</dbReference>
<keyword evidence="3" id="KW-1185">Reference proteome</keyword>
<dbReference type="Gene3D" id="3.40.50.10140">
    <property type="entry name" value="Toll/interleukin-1 receptor homology (TIR) domain"/>
    <property type="match status" value="1"/>
</dbReference>
<evidence type="ECO:0000313" key="3">
    <source>
        <dbReference type="Proteomes" id="UP001186944"/>
    </source>
</evidence>
<accession>A0AA88Y775</accession>
<dbReference type="InterPro" id="IPR035897">
    <property type="entry name" value="Toll_tir_struct_dom_sf"/>
</dbReference>
<dbReference type="Gene3D" id="1.10.1170.10">
    <property type="entry name" value="Inhibitor Of Apoptosis Protein (2mihbC-IAP-1), Chain A"/>
    <property type="match status" value="2"/>
</dbReference>
<protein>
    <recommendedName>
        <fullName evidence="1">TIR domain-containing protein</fullName>
    </recommendedName>
</protein>
<sequence length="552" mass="62749">MAEAAEKEHNPCTEIAKNEEDKENQFQLYVIYDEQDEFVNDVILPLLEENDISFCCDERHGDPGNTRMGDFVSLLQKSNKILFVVSKYFTSNVELVFLVNVALDVLQHNTQKILTLVTDGVISYKNNLYSLNQSTRISIRSRNWKKELFQAISAVQVDYCALLETGKVSDQLLLRGLCLLNLRWEAYGLYIVADESYLKVDLVEYSKHIDLHHELGINKTCEQCGYLTNVNTTINLAFCDDFAEGQLSEVGNDMVSMCVALLDTRSLMKTQTEWMIVCSVSGLYDKRQQEYISDLFAAAKFAVETDYAAKATETGNLHLPDYDDETKRLESFYEVWPKENVPSAEVMAKSGFVFLMEPDVAQCFSCGYNQCNWDPEKDPLLVHAQVTPACKFVQENVPPENLPNQRVKTVTRNDIFSAPESRISSLQASTLFDVKESQQKSSQEEVLVTLADAGFYFIGYNMIKCYSCGICISYNCIKEGSDIWCLHGTLSPKCEYLLSKRGESFIRTLNHVTKTNNEPTIVTLFLMTLKGDRNIDWPGITFLPGERYKLCQ</sequence>
<dbReference type="Pfam" id="PF01582">
    <property type="entry name" value="TIR"/>
    <property type="match status" value="1"/>
</dbReference>
<proteinExistence type="predicted"/>
<dbReference type="PROSITE" id="PS01282">
    <property type="entry name" value="BIR_REPEAT_1"/>
    <property type="match status" value="1"/>
</dbReference>
<dbReference type="PANTHER" id="PTHR10044">
    <property type="entry name" value="INHIBITOR OF APOPTOSIS"/>
    <property type="match status" value="1"/>
</dbReference>
<dbReference type="CDD" id="cd00022">
    <property type="entry name" value="BIR"/>
    <property type="match status" value="1"/>
</dbReference>
<dbReference type="GO" id="GO:0007165">
    <property type="term" value="P:signal transduction"/>
    <property type="evidence" value="ECO:0007669"/>
    <property type="project" value="InterPro"/>
</dbReference>
<dbReference type="GO" id="GO:0005737">
    <property type="term" value="C:cytoplasm"/>
    <property type="evidence" value="ECO:0007669"/>
    <property type="project" value="TreeGrafter"/>
</dbReference>